<protein>
    <submittedName>
        <fullName evidence="2">Uncharacterized protein</fullName>
    </submittedName>
</protein>
<keyword evidence="3" id="KW-1185">Reference proteome</keyword>
<dbReference type="GO" id="GO:0051225">
    <property type="term" value="P:spindle assembly"/>
    <property type="evidence" value="ECO:0007669"/>
    <property type="project" value="TreeGrafter"/>
</dbReference>
<dbReference type="Gramene" id="Kaladp0016s0156.1.v1.1">
    <property type="protein sequence ID" value="Kaladp0016s0156.1.v1.1.CDS.1"/>
    <property type="gene ID" value="Kaladp0016s0156.v1.1"/>
</dbReference>
<comment type="similarity">
    <text evidence="1">Belongs to the QWRF family.</text>
</comment>
<dbReference type="AlphaFoldDB" id="A0A7N0T085"/>
<proteinExistence type="inferred from homology"/>
<name>A0A7N0T085_KALFE</name>
<dbReference type="EnsemblPlants" id="Kaladp0016s0156.1.v1.1">
    <property type="protein sequence ID" value="Kaladp0016s0156.1.v1.1.CDS.1"/>
    <property type="gene ID" value="Kaladp0016s0156.v1.1"/>
</dbReference>
<dbReference type="GO" id="GO:0008017">
    <property type="term" value="F:microtubule binding"/>
    <property type="evidence" value="ECO:0007669"/>
    <property type="project" value="TreeGrafter"/>
</dbReference>
<evidence type="ECO:0000313" key="3">
    <source>
        <dbReference type="Proteomes" id="UP000594263"/>
    </source>
</evidence>
<dbReference type="PANTHER" id="PTHR31807">
    <property type="entry name" value="AUGMIN FAMILY MEMBER"/>
    <property type="match status" value="1"/>
</dbReference>
<dbReference type="Pfam" id="PF04484">
    <property type="entry name" value="QWRF"/>
    <property type="match status" value="1"/>
</dbReference>
<dbReference type="GO" id="GO:0005880">
    <property type="term" value="C:nuclear microtubule"/>
    <property type="evidence" value="ECO:0007669"/>
    <property type="project" value="TreeGrafter"/>
</dbReference>
<evidence type="ECO:0000256" key="1">
    <source>
        <dbReference type="ARBA" id="ARBA00010016"/>
    </source>
</evidence>
<organism evidence="2 3">
    <name type="scientific">Kalanchoe fedtschenkoi</name>
    <name type="common">Lavender scallops</name>
    <name type="synonym">South American air plant</name>
    <dbReference type="NCBI Taxonomy" id="63787"/>
    <lineage>
        <taxon>Eukaryota</taxon>
        <taxon>Viridiplantae</taxon>
        <taxon>Streptophyta</taxon>
        <taxon>Embryophyta</taxon>
        <taxon>Tracheophyta</taxon>
        <taxon>Spermatophyta</taxon>
        <taxon>Magnoliopsida</taxon>
        <taxon>eudicotyledons</taxon>
        <taxon>Gunneridae</taxon>
        <taxon>Pentapetalae</taxon>
        <taxon>Saxifragales</taxon>
        <taxon>Crassulaceae</taxon>
        <taxon>Kalanchoe</taxon>
    </lineage>
</organism>
<evidence type="ECO:0000313" key="2">
    <source>
        <dbReference type="EnsemblPlants" id="Kaladp0016s0156.1.v1.1.CDS.1"/>
    </source>
</evidence>
<sequence length="140" mass="15662">MVEAYVVRQTQKAKKMLYSHSIKISEIREYVTRKRAELGLVRRSKILFSILEAQIPYLDHWCTLESDLVTSMSETINALLNVSSLLPTSGDIECDVNNFAEALSSTVEVMEMIESHVSSYISKATEMGELVSELAGLNGE</sequence>
<dbReference type="OMA" id="MAPSICL"/>
<accession>A0A7N0T085</accession>
<reference evidence="2" key="1">
    <citation type="submission" date="2021-01" db="UniProtKB">
        <authorList>
            <consortium name="EnsemblPlants"/>
        </authorList>
    </citation>
    <scope>IDENTIFICATION</scope>
</reference>
<dbReference type="InterPro" id="IPR007573">
    <property type="entry name" value="QWRF"/>
</dbReference>
<dbReference type="PANTHER" id="PTHR31807:SF6">
    <property type="entry name" value="PROTEIN ENDOSPERM DEFECTIVE 1-RELATED"/>
    <property type="match status" value="1"/>
</dbReference>
<dbReference type="Proteomes" id="UP000594263">
    <property type="component" value="Unplaced"/>
</dbReference>
<dbReference type="GO" id="GO:0005737">
    <property type="term" value="C:cytoplasm"/>
    <property type="evidence" value="ECO:0007669"/>
    <property type="project" value="TreeGrafter"/>
</dbReference>